<proteinExistence type="predicted"/>
<reference evidence="1" key="1">
    <citation type="journal article" date="2005" name="Environ. Microbiol.">
        <title>Genetic and functional properties of uncultivated thermophilic crenarchaeotes from a subsurface gold mine as revealed by analysis of genome fragments.</title>
        <authorList>
            <person name="Nunoura T."/>
            <person name="Hirayama H."/>
            <person name="Takami H."/>
            <person name="Oida H."/>
            <person name="Nishi S."/>
            <person name="Shimamura S."/>
            <person name="Suzuki Y."/>
            <person name="Inagaki F."/>
            <person name="Takai K."/>
            <person name="Nealson K.H."/>
            <person name="Horikoshi K."/>
        </authorList>
    </citation>
    <scope>NUCLEOTIDE SEQUENCE</scope>
</reference>
<dbReference type="NCBIfam" id="TIGR02436">
    <property type="entry name" value="four helix bundle protein"/>
    <property type="match status" value="1"/>
</dbReference>
<reference evidence="1" key="2">
    <citation type="journal article" date="2012" name="PLoS ONE">
        <title>A Deeply Branching Thermophilic Bacterium with an Ancient Acetyl-CoA Pathway Dominates a Subsurface Ecosystem.</title>
        <authorList>
            <person name="Takami H."/>
            <person name="Noguchi H."/>
            <person name="Takaki Y."/>
            <person name="Uchiyama I."/>
            <person name="Toyoda A."/>
            <person name="Nishi S."/>
            <person name="Chee G.-J."/>
            <person name="Arai W."/>
            <person name="Nunoura T."/>
            <person name="Itoh T."/>
            <person name="Hattori M."/>
            <person name="Takai K."/>
        </authorList>
    </citation>
    <scope>NUCLEOTIDE SEQUENCE</scope>
</reference>
<dbReference type="Gene3D" id="1.20.1440.60">
    <property type="entry name" value="23S rRNA-intervening sequence"/>
    <property type="match status" value="1"/>
</dbReference>
<dbReference type="EMBL" id="AP011725">
    <property type="protein sequence ID" value="BAL55679.1"/>
    <property type="molecule type" value="Genomic_DNA"/>
</dbReference>
<name>H5SHP3_9CHLR</name>
<dbReference type="Pfam" id="PF05635">
    <property type="entry name" value="23S_rRNA_IVP"/>
    <property type="match status" value="1"/>
</dbReference>
<dbReference type="AlphaFoldDB" id="H5SHP3"/>
<dbReference type="SUPFAM" id="SSF158446">
    <property type="entry name" value="IVS-encoded protein-like"/>
    <property type="match status" value="1"/>
</dbReference>
<protein>
    <submittedName>
        <fullName evidence="1">Hypothetical conserved protein</fullName>
    </submittedName>
</protein>
<dbReference type="CDD" id="cd16377">
    <property type="entry name" value="23S_rRNA_IVP_like"/>
    <property type="match status" value="1"/>
</dbReference>
<dbReference type="InterPro" id="IPR036583">
    <property type="entry name" value="23S_rRNA_IVS_sf"/>
</dbReference>
<sequence>MSTVRRFEELIVWQKAHALANTIHTLTLRLPFRGDSRLRTQILDAAGSVMHNIAEGHDAGSDTEFIRFLKIARRSAGEVQSELYLALDRGYISSAELKATYAQADEVKRLINGLIAYLRSPSKPSAYPVREAAAGYLAELPPDSPPLLPPLFYSSDNPDNPPD</sequence>
<dbReference type="PANTHER" id="PTHR38471:SF2">
    <property type="entry name" value="FOUR HELIX BUNDLE PROTEIN"/>
    <property type="match status" value="1"/>
</dbReference>
<organism evidence="1">
    <name type="scientific">uncultured Chloroflexota bacterium</name>
    <dbReference type="NCBI Taxonomy" id="166587"/>
    <lineage>
        <taxon>Bacteria</taxon>
        <taxon>Bacillati</taxon>
        <taxon>Chloroflexota</taxon>
        <taxon>environmental samples</taxon>
    </lineage>
</organism>
<dbReference type="PANTHER" id="PTHR38471">
    <property type="entry name" value="FOUR HELIX BUNDLE PROTEIN"/>
    <property type="match status" value="1"/>
</dbReference>
<accession>H5SHP3</accession>
<gene>
    <name evidence="1" type="ORF">HGMM_F30B08C31</name>
</gene>
<dbReference type="InterPro" id="IPR012657">
    <property type="entry name" value="23S_rRNA-intervening_sequence"/>
</dbReference>
<evidence type="ECO:0000313" key="1">
    <source>
        <dbReference type="EMBL" id="BAL55679.1"/>
    </source>
</evidence>